<dbReference type="OrthoDB" id="648842at2"/>
<evidence type="ECO:0000256" key="3">
    <source>
        <dbReference type="ARBA" id="ARBA00022989"/>
    </source>
</evidence>
<dbReference type="GO" id="GO:0030416">
    <property type="term" value="P:methylamine metabolic process"/>
    <property type="evidence" value="ECO:0007669"/>
    <property type="project" value="InterPro"/>
</dbReference>
<dbReference type="InterPro" id="IPR009908">
    <property type="entry name" value="Methylamine_util_MauE"/>
</dbReference>
<evidence type="ECO:0000259" key="6">
    <source>
        <dbReference type="Pfam" id="PF07291"/>
    </source>
</evidence>
<evidence type="ECO:0000256" key="1">
    <source>
        <dbReference type="ARBA" id="ARBA00004141"/>
    </source>
</evidence>
<keyword evidence="8" id="KW-1185">Reference proteome</keyword>
<evidence type="ECO:0000256" key="2">
    <source>
        <dbReference type="ARBA" id="ARBA00022692"/>
    </source>
</evidence>
<dbReference type="NCBIfam" id="NF045576">
    <property type="entry name" value="BT_3928_fam"/>
    <property type="match status" value="1"/>
</dbReference>
<protein>
    <submittedName>
        <fullName evidence="7">DoxX family protein</fullName>
    </submittedName>
</protein>
<keyword evidence="3 5" id="KW-1133">Transmembrane helix</keyword>
<name>A0A2T1N5C9_9FLAO</name>
<feature type="transmembrane region" description="Helical" evidence="5">
    <location>
        <begin position="78"/>
        <end position="100"/>
    </location>
</feature>
<evidence type="ECO:0000256" key="4">
    <source>
        <dbReference type="ARBA" id="ARBA00023136"/>
    </source>
</evidence>
<keyword evidence="2 5" id="KW-0812">Transmembrane</keyword>
<proteinExistence type="predicted"/>
<dbReference type="Proteomes" id="UP000238426">
    <property type="component" value="Unassembled WGS sequence"/>
</dbReference>
<organism evidence="7 8">
    <name type="scientific">Aurantibacter aestuarii</name>
    <dbReference type="NCBI Taxonomy" id="1266046"/>
    <lineage>
        <taxon>Bacteria</taxon>
        <taxon>Pseudomonadati</taxon>
        <taxon>Bacteroidota</taxon>
        <taxon>Flavobacteriia</taxon>
        <taxon>Flavobacteriales</taxon>
        <taxon>Flavobacteriaceae</taxon>
        <taxon>Aurantibacter</taxon>
    </lineage>
</organism>
<comment type="subcellular location">
    <subcellularLocation>
        <location evidence="1">Membrane</location>
        <topology evidence="1">Multi-pass membrane protein</topology>
    </subcellularLocation>
</comment>
<feature type="domain" description="Methylamine utilisation protein MauE" evidence="6">
    <location>
        <begin position="1"/>
        <end position="136"/>
    </location>
</feature>
<feature type="transmembrane region" description="Helical" evidence="5">
    <location>
        <begin position="120"/>
        <end position="141"/>
    </location>
</feature>
<evidence type="ECO:0000313" key="8">
    <source>
        <dbReference type="Proteomes" id="UP000238426"/>
    </source>
</evidence>
<comment type="caution">
    <text evidence="7">The sequence shown here is derived from an EMBL/GenBank/DDBJ whole genome shotgun (WGS) entry which is preliminary data.</text>
</comment>
<dbReference type="EMBL" id="PXOQ01000015">
    <property type="protein sequence ID" value="PSG86376.1"/>
    <property type="molecule type" value="Genomic_DNA"/>
</dbReference>
<evidence type="ECO:0000313" key="7">
    <source>
        <dbReference type="EMBL" id="PSG86376.1"/>
    </source>
</evidence>
<dbReference type="RefSeq" id="WP_106464115.1">
    <property type="nucleotide sequence ID" value="NZ_PXOQ01000015.1"/>
</dbReference>
<sequence length="438" mass="49552">MKFLVALCRIFVGILFIFSGMIKLNDPLGFSYKLQEYFSAEVLDLPFLMPYALGISVIVVVLEVVLGVFLLIGYKSKFTVYSLLAMIVFFTFLTFYAAYFDKVKDCGCFGDFLKLTPWQSFTKDLILLVLILVLVVGLKYIKPLFNPLATTVLALFGFLFSLGFGYYVLEHLPVWDFRAYKIGDNIKANMTVPEDAPKEVSEWTWTFNVNGEEKQFVTDGSYPKVNGEYVSYEKKVISEGTEPKIFDFSIESQEEDLTDYFLEKEHLVMVVSYNLNAANAEGLKAIKTFTDKAIANGYTVIGVTASGEDLKQSITDSFKLNFKFYLCDEKVGKTIVRANPGVVMLEKGTVTQKAHYNDLEDLNIPKVTPEENKLPSEEIIDSDQLETRYFINNEVSTKEAVDALDTETIESMNVVKDTLSTTDNTKINRVEITLKPKK</sequence>
<accession>A0A2T1N5C9</accession>
<reference evidence="7 8" key="1">
    <citation type="submission" date="2018-03" db="EMBL/GenBank/DDBJ databases">
        <title>Mesoflavibacter sp. HG37 and Mesoflavibacter sp. HG96 sp.nov., two marine bacteria isolated from seawater of Western Pacific Ocean.</title>
        <authorList>
            <person name="Cheng H."/>
            <person name="Wu Y.-H."/>
            <person name="Guo L.-L."/>
            <person name="Xu X.-W."/>
        </authorList>
    </citation>
    <scope>NUCLEOTIDE SEQUENCE [LARGE SCALE GENOMIC DNA]</scope>
    <source>
        <strain evidence="7 8">KCTC 32269</strain>
    </source>
</reference>
<feature type="transmembrane region" description="Helical" evidence="5">
    <location>
        <begin position="48"/>
        <end position="71"/>
    </location>
</feature>
<dbReference type="GO" id="GO:0016020">
    <property type="term" value="C:membrane"/>
    <property type="evidence" value="ECO:0007669"/>
    <property type="project" value="UniProtKB-SubCell"/>
</dbReference>
<dbReference type="Pfam" id="PF07291">
    <property type="entry name" value="MauE"/>
    <property type="match status" value="1"/>
</dbReference>
<gene>
    <name evidence="7" type="ORF">C7H52_11840</name>
</gene>
<evidence type="ECO:0000256" key="5">
    <source>
        <dbReference type="SAM" id="Phobius"/>
    </source>
</evidence>
<feature type="transmembrane region" description="Helical" evidence="5">
    <location>
        <begin position="148"/>
        <end position="169"/>
    </location>
</feature>
<dbReference type="AlphaFoldDB" id="A0A2T1N5C9"/>
<keyword evidence="4 5" id="KW-0472">Membrane</keyword>